<reference evidence="2 3" key="1">
    <citation type="submission" date="2021-01" db="EMBL/GenBank/DDBJ databases">
        <title>Whole genome shotgun sequence of Plantactinospora endophytica NBRC 110450.</title>
        <authorList>
            <person name="Komaki H."/>
            <person name="Tamura T."/>
        </authorList>
    </citation>
    <scope>NUCLEOTIDE SEQUENCE [LARGE SCALE GENOMIC DNA]</scope>
    <source>
        <strain evidence="2 3">NBRC 110450</strain>
    </source>
</reference>
<feature type="region of interest" description="Disordered" evidence="1">
    <location>
        <begin position="1"/>
        <end position="207"/>
    </location>
</feature>
<feature type="compositionally biased region" description="Low complexity" evidence="1">
    <location>
        <begin position="99"/>
        <end position="127"/>
    </location>
</feature>
<feature type="compositionally biased region" description="Basic residues" evidence="1">
    <location>
        <begin position="167"/>
        <end position="179"/>
    </location>
</feature>
<sequence>MQPDRHVEAGTAGPGDRTGHRTQAPGGVEPGHHGTAESPFDRRRLDVHGDVTGARAVPEKEQPDRDGRHRLPATGGDAGQGQSERGQSGPERHRAGRAQPVRQHPGGRQRQQGARGERQQQQTQPARGEVEGVPGRRHPGEPRGDGQTVEPEDDGDPGPGRGDVSRHGRWSRRTGRRFHLMPPRCVDFRRTGRRLDRTPGNALGASR</sequence>
<feature type="compositionally biased region" description="Basic and acidic residues" evidence="1">
    <location>
        <begin position="57"/>
        <end position="69"/>
    </location>
</feature>
<protein>
    <submittedName>
        <fullName evidence="2">Uncharacterized protein</fullName>
    </submittedName>
</protein>
<evidence type="ECO:0000256" key="1">
    <source>
        <dbReference type="SAM" id="MobiDB-lite"/>
    </source>
</evidence>
<feature type="compositionally biased region" description="Basic and acidic residues" evidence="1">
    <location>
        <begin position="30"/>
        <end position="49"/>
    </location>
</feature>
<dbReference type="Proteomes" id="UP000646749">
    <property type="component" value="Unassembled WGS sequence"/>
</dbReference>
<organism evidence="2 3">
    <name type="scientific">Plantactinospora endophytica</name>
    <dbReference type="NCBI Taxonomy" id="673535"/>
    <lineage>
        <taxon>Bacteria</taxon>
        <taxon>Bacillati</taxon>
        <taxon>Actinomycetota</taxon>
        <taxon>Actinomycetes</taxon>
        <taxon>Micromonosporales</taxon>
        <taxon>Micromonosporaceae</taxon>
        <taxon>Plantactinospora</taxon>
    </lineage>
</organism>
<proteinExistence type="predicted"/>
<evidence type="ECO:0000313" key="3">
    <source>
        <dbReference type="Proteomes" id="UP000646749"/>
    </source>
</evidence>
<gene>
    <name evidence="2" type="ORF">Pen02_71830</name>
</gene>
<evidence type="ECO:0000313" key="2">
    <source>
        <dbReference type="EMBL" id="GIG92247.1"/>
    </source>
</evidence>
<accession>A0ABQ4EBY6</accession>
<name>A0ABQ4EBY6_9ACTN</name>
<feature type="compositionally biased region" description="Basic and acidic residues" evidence="1">
    <location>
        <begin position="186"/>
        <end position="197"/>
    </location>
</feature>
<dbReference type="EMBL" id="BONW01000042">
    <property type="protein sequence ID" value="GIG92247.1"/>
    <property type="molecule type" value="Genomic_DNA"/>
</dbReference>
<comment type="caution">
    <text evidence="2">The sequence shown here is derived from an EMBL/GenBank/DDBJ whole genome shotgun (WGS) entry which is preliminary data.</text>
</comment>
<keyword evidence="3" id="KW-1185">Reference proteome</keyword>